<organism evidence="1 3">
    <name type="scientific">Clostridium coskatii</name>
    <dbReference type="NCBI Taxonomy" id="1705578"/>
    <lineage>
        <taxon>Bacteria</taxon>
        <taxon>Bacillati</taxon>
        <taxon>Bacillota</taxon>
        <taxon>Clostridia</taxon>
        <taxon>Eubacteriales</taxon>
        <taxon>Clostridiaceae</taxon>
        <taxon>Clostridium</taxon>
    </lineage>
</organism>
<dbReference type="Proteomes" id="UP000093694">
    <property type="component" value="Unassembled WGS sequence"/>
</dbReference>
<evidence type="ECO:0000313" key="4">
    <source>
        <dbReference type="Proteomes" id="UP000093694"/>
    </source>
</evidence>
<comment type="caution">
    <text evidence="1">The sequence shown here is derived from an EMBL/GenBank/DDBJ whole genome shotgun (WGS) entry which is preliminary data.</text>
</comment>
<protein>
    <submittedName>
        <fullName evidence="1">Uncharacterized protein</fullName>
    </submittedName>
</protein>
<proteinExistence type="predicted"/>
<name>A0A166SZU3_9CLOT</name>
<dbReference type="Proteomes" id="UP000077384">
    <property type="component" value="Unassembled WGS sequence"/>
</dbReference>
<reference evidence="1 3" key="1">
    <citation type="journal article" date="2015" name="Biotechnol. Bioeng.">
        <title>Genome sequence and phenotypic characterization of Caulobacter segnis.</title>
        <authorList>
            <person name="Patel S."/>
            <person name="Fletcher B."/>
            <person name="Scott D.C."/>
            <person name="Ely B."/>
        </authorList>
    </citation>
    <scope>NUCLEOTIDE SEQUENCE [LARGE SCALE GENOMIC DNA]</scope>
    <source>
        <strain evidence="1 3">PS02</strain>
    </source>
</reference>
<dbReference type="EMBL" id="LROR01000095">
    <property type="protein sequence ID" value="OBR90444.1"/>
    <property type="molecule type" value="Genomic_DNA"/>
</dbReference>
<gene>
    <name evidence="2" type="ORF">CLCOS_40020</name>
    <name evidence="1" type="ORF">WX73_00332</name>
</gene>
<dbReference type="RefSeq" id="WP_063601153.1">
    <property type="nucleotide sequence ID" value="NZ_LITQ01000015.1"/>
</dbReference>
<dbReference type="PATRIC" id="fig|1705578.3.peg.715"/>
<evidence type="ECO:0000313" key="1">
    <source>
        <dbReference type="EMBL" id="OAA93014.1"/>
    </source>
</evidence>
<dbReference type="AlphaFoldDB" id="A0A166SZU3"/>
<keyword evidence="4" id="KW-1185">Reference proteome</keyword>
<accession>A0A166SZU3</accession>
<sequence>MPKDLSAKVDITGTDAFNGFTNILKEVMEDKRVPDEVKHEIMDKINNLINKKEDKSNAKIK</sequence>
<evidence type="ECO:0000313" key="3">
    <source>
        <dbReference type="Proteomes" id="UP000077384"/>
    </source>
</evidence>
<dbReference type="EMBL" id="LITQ01000015">
    <property type="protein sequence ID" value="OAA93014.1"/>
    <property type="molecule type" value="Genomic_DNA"/>
</dbReference>
<evidence type="ECO:0000313" key="2">
    <source>
        <dbReference type="EMBL" id="OBR90444.1"/>
    </source>
</evidence>
<reference evidence="2 4" key="2">
    <citation type="journal article" date="2016" name="Front. Microbiol.">
        <title>Industrial Acetogenic Biocatalysts: A Comparative Metabolic and Genomic Analysis.</title>
        <authorList>
            <person name="Bengelsdorf F."/>
            <person name="Poehlein A."/>
            <person name="Sonja S."/>
            <person name="Erz C."/>
            <person name="Hummel T."/>
            <person name="Hoffmeister S."/>
            <person name="Daniel R."/>
            <person name="Durre P."/>
        </authorList>
    </citation>
    <scope>NUCLEOTIDE SEQUENCE [LARGE SCALE GENOMIC DNA]</scope>
    <source>
        <strain evidence="2 4">PTA-10522</strain>
    </source>
</reference>